<protein>
    <submittedName>
        <fullName evidence="2">Uncharacterized protein</fullName>
    </submittedName>
</protein>
<gene>
    <name evidence="2" type="ORF">FSB_LOCUS6326</name>
</gene>
<sequence length="105" mass="11078">MRQASPWLRSDLSPSSSVSSASPRTDKSLLGFGPICSESQRTAKISPRTRSNLSRLGQARLGLGLVLYGPARLLQAISADLPLLGPNLPLLGPIYFSSADLLSSA</sequence>
<dbReference type="EMBL" id="OIVN01000333">
    <property type="protein sequence ID" value="SPC78444.1"/>
    <property type="molecule type" value="Genomic_DNA"/>
</dbReference>
<proteinExistence type="predicted"/>
<feature type="compositionally biased region" description="Low complexity" evidence="1">
    <location>
        <begin position="1"/>
        <end position="23"/>
    </location>
</feature>
<reference evidence="2" key="1">
    <citation type="submission" date="2018-02" db="EMBL/GenBank/DDBJ databases">
        <authorList>
            <person name="Cohen D.B."/>
            <person name="Kent A.D."/>
        </authorList>
    </citation>
    <scope>NUCLEOTIDE SEQUENCE</scope>
</reference>
<evidence type="ECO:0000256" key="1">
    <source>
        <dbReference type="SAM" id="MobiDB-lite"/>
    </source>
</evidence>
<dbReference type="AlphaFoldDB" id="A0A2N9EV38"/>
<organism evidence="2">
    <name type="scientific">Fagus sylvatica</name>
    <name type="common">Beechnut</name>
    <dbReference type="NCBI Taxonomy" id="28930"/>
    <lineage>
        <taxon>Eukaryota</taxon>
        <taxon>Viridiplantae</taxon>
        <taxon>Streptophyta</taxon>
        <taxon>Embryophyta</taxon>
        <taxon>Tracheophyta</taxon>
        <taxon>Spermatophyta</taxon>
        <taxon>Magnoliopsida</taxon>
        <taxon>eudicotyledons</taxon>
        <taxon>Gunneridae</taxon>
        <taxon>Pentapetalae</taxon>
        <taxon>rosids</taxon>
        <taxon>fabids</taxon>
        <taxon>Fagales</taxon>
        <taxon>Fagaceae</taxon>
        <taxon>Fagus</taxon>
    </lineage>
</organism>
<accession>A0A2N9EV38</accession>
<name>A0A2N9EV38_FAGSY</name>
<evidence type="ECO:0000313" key="2">
    <source>
        <dbReference type="EMBL" id="SPC78444.1"/>
    </source>
</evidence>
<feature type="region of interest" description="Disordered" evidence="1">
    <location>
        <begin position="1"/>
        <end position="33"/>
    </location>
</feature>